<evidence type="ECO:0000256" key="6">
    <source>
        <dbReference type="ARBA" id="ARBA00022619"/>
    </source>
</evidence>
<sequence length="371" mass="41145">MHSQHERYMYRCLQLAQMGQGRVAPNPMVGAVLVYNDRIIGEGWHRQYGGPHAEVNCIDSVKESDQHLIGDATMYVSLEPCAHFGKTPPCADLLIKHQIKKVVVGCRDPFPLVAGKGIEKLQAAGCDVVVGVLEQDCLELNKRFFCFHTLHRPYITLKWAQTGDGNIAGDAAFGNYIQASNPSVTTAKRLLITGAQSNRLVHRWRSEEAGILVGTQTALADDPSLTTRLWPGPDPIRLVPDLHNRLPQHLKLFDGSVTTIVFSLTKHTLTDAARLRAAKGGVFYYQVTEDVSLVHQVVNALYQLQVQSLFVEGGAGMLQSFIDAGIWDEARTITNESLNALHGLPAPVLSHQQLQRMEQLDGDTIRYFRHL</sequence>
<evidence type="ECO:0000256" key="13">
    <source>
        <dbReference type="PIRNR" id="PIRNR006769"/>
    </source>
</evidence>
<dbReference type="AlphaFoldDB" id="A0A1M5B0Y2"/>
<keyword evidence="11 13" id="KW-0560">Oxidoreductase</keyword>
<feature type="binding site" evidence="16">
    <location>
        <position position="52"/>
    </location>
    <ligand>
        <name>Zn(2+)</name>
        <dbReference type="ChEBI" id="CHEBI:29105"/>
        <note>catalytic</note>
    </ligand>
</feature>
<comment type="pathway">
    <text evidence="3 13">Cofactor biosynthesis; riboflavin biosynthesis; 5-amino-6-(D-ribitylamino)uracil from GTP: step 3/4.</text>
</comment>
<dbReference type="EMBL" id="FQUO01000007">
    <property type="protein sequence ID" value="SHF36164.1"/>
    <property type="molecule type" value="Genomic_DNA"/>
</dbReference>
<dbReference type="InterPro" id="IPR024072">
    <property type="entry name" value="DHFR-like_dom_sf"/>
</dbReference>
<organism evidence="18 19">
    <name type="scientific">Cnuella takakiae</name>
    <dbReference type="NCBI Taxonomy" id="1302690"/>
    <lineage>
        <taxon>Bacteria</taxon>
        <taxon>Pseudomonadati</taxon>
        <taxon>Bacteroidota</taxon>
        <taxon>Chitinophagia</taxon>
        <taxon>Chitinophagales</taxon>
        <taxon>Chitinophagaceae</taxon>
        <taxon>Cnuella</taxon>
    </lineage>
</organism>
<dbReference type="PANTHER" id="PTHR38011:SF7">
    <property type="entry name" value="2,5-DIAMINO-6-RIBOSYLAMINO-4(3H)-PYRIMIDINONE 5'-PHOSPHATE REDUCTASE"/>
    <property type="match status" value="1"/>
</dbReference>
<dbReference type="OrthoDB" id="9800865at2"/>
<dbReference type="PANTHER" id="PTHR38011">
    <property type="entry name" value="DIHYDROFOLATE REDUCTASE FAMILY PROTEIN (AFU_ORTHOLOGUE AFUA_8G06820)"/>
    <property type="match status" value="1"/>
</dbReference>
<feature type="binding site" evidence="15">
    <location>
        <position position="205"/>
    </location>
    <ligand>
        <name>substrate</name>
    </ligand>
</feature>
<evidence type="ECO:0000256" key="16">
    <source>
        <dbReference type="PIRSR" id="PIRSR006769-3"/>
    </source>
</evidence>
<evidence type="ECO:0000256" key="14">
    <source>
        <dbReference type="PIRSR" id="PIRSR006769-1"/>
    </source>
</evidence>
<dbReference type="Pfam" id="PF00383">
    <property type="entry name" value="dCMP_cyt_deam_1"/>
    <property type="match status" value="1"/>
</dbReference>
<evidence type="ECO:0000313" key="18">
    <source>
        <dbReference type="EMBL" id="SHF36164.1"/>
    </source>
</evidence>
<dbReference type="SUPFAM" id="SSF53927">
    <property type="entry name" value="Cytidine deaminase-like"/>
    <property type="match status" value="1"/>
</dbReference>
<comment type="pathway">
    <text evidence="2 13">Cofactor biosynthesis; riboflavin biosynthesis; 5-amino-6-(D-ribitylamino)uracil from GTP: step 2/4.</text>
</comment>
<feature type="binding site" evidence="15">
    <location>
        <position position="160"/>
    </location>
    <ligand>
        <name>NADP(+)</name>
        <dbReference type="ChEBI" id="CHEBI:58349"/>
    </ligand>
</feature>
<evidence type="ECO:0000256" key="1">
    <source>
        <dbReference type="ARBA" id="ARBA00002151"/>
    </source>
</evidence>
<dbReference type="RefSeq" id="WP_073042829.1">
    <property type="nucleotide sequence ID" value="NZ_FQUO01000007.1"/>
</dbReference>
<dbReference type="InterPro" id="IPR004794">
    <property type="entry name" value="Eubact_RibD"/>
</dbReference>
<comment type="function">
    <text evidence="1 13">Converts 2,5-diamino-6-(ribosylamino)-4(3h)-pyrimidinone 5'-phosphate into 5-amino-6-(ribosylamino)-2,4(1h,3h)-pyrimidinedione 5'-phosphate.</text>
</comment>
<dbReference type="InterPro" id="IPR002734">
    <property type="entry name" value="RibDG_C"/>
</dbReference>
<feature type="binding site" evidence="15">
    <location>
        <begin position="314"/>
        <end position="320"/>
    </location>
    <ligand>
        <name>NADP(+)</name>
        <dbReference type="ChEBI" id="CHEBI:58349"/>
    </ligand>
</feature>
<evidence type="ECO:0000256" key="8">
    <source>
        <dbReference type="ARBA" id="ARBA00022801"/>
    </source>
</evidence>
<evidence type="ECO:0000256" key="10">
    <source>
        <dbReference type="ARBA" id="ARBA00022857"/>
    </source>
</evidence>
<dbReference type="GO" id="GO:0009231">
    <property type="term" value="P:riboflavin biosynthetic process"/>
    <property type="evidence" value="ECO:0007669"/>
    <property type="project" value="UniProtKB-UniPathway"/>
</dbReference>
<dbReference type="UniPathway" id="UPA00275">
    <property type="reaction ID" value="UER00401"/>
</dbReference>
<feature type="binding site" evidence="16">
    <location>
        <position position="81"/>
    </location>
    <ligand>
        <name>Zn(2+)</name>
        <dbReference type="ChEBI" id="CHEBI:29105"/>
        <note>catalytic</note>
    </ligand>
</feature>
<feature type="binding site" evidence="15">
    <location>
        <position position="312"/>
    </location>
    <ligand>
        <name>substrate</name>
    </ligand>
</feature>
<reference evidence="18 19" key="1">
    <citation type="submission" date="2016-11" db="EMBL/GenBank/DDBJ databases">
        <authorList>
            <person name="Jaros S."/>
            <person name="Januszkiewicz K."/>
            <person name="Wedrychowicz H."/>
        </authorList>
    </citation>
    <scope>NUCLEOTIDE SEQUENCE [LARGE SCALE GENOMIC DNA]</scope>
    <source>
        <strain evidence="18 19">DSM 26897</strain>
    </source>
</reference>
<comment type="similarity">
    <text evidence="4 13">In the N-terminal section; belongs to the cytidine and deoxycytidylate deaminase family.</text>
</comment>
<evidence type="ECO:0000259" key="17">
    <source>
        <dbReference type="PROSITE" id="PS51747"/>
    </source>
</evidence>
<dbReference type="NCBIfam" id="TIGR00326">
    <property type="entry name" value="eubact_ribD"/>
    <property type="match status" value="1"/>
</dbReference>
<proteinExistence type="inferred from homology"/>
<evidence type="ECO:0000256" key="4">
    <source>
        <dbReference type="ARBA" id="ARBA00005259"/>
    </source>
</evidence>
<evidence type="ECO:0000256" key="12">
    <source>
        <dbReference type="ARBA" id="ARBA00023268"/>
    </source>
</evidence>
<dbReference type="InterPro" id="IPR002125">
    <property type="entry name" value="CMP_dCMP_dom"/>
</dbReference>
<feature type="binding site" evidence="15">
    <location>
        <position position="225"/>
    </location>
    <ligand>
        <name>substrate</name>
    </ligand>
</feature>
<dbReference type="Pfam" id="PF01872">
    <property type="entry name" value="RibD_C"/>
    <property type="match status" value="1"/>
</dbReference>
<accession>A0A1M5B0Y2</accession>
<keyword evidence="9 13" id="KW-0862">Zinc</keyword>
<evidence type="ECO:0000256" key="11">
    <source>
        <dbReference type="ARBA" id="ARBA00023002"/>
    </source>
</evidence>
<feature type="binding site" evidence="15">
    <location>
        <position position="217"/>
    </location>
    <ligand>
        <name>NADP(+)</name>
        <dbReference type="ChEBI" id="CHEBI:58349"/>
    </ligand>
</feature>
<keyword evidence="6 13" id="KW-0686">Riboflavin biosynthesis</keyword>
<dbReference type="InterPro" id="IPR050765">
    <property type="entry name" value="Riboflavin_Biosynth_HTPR"/>
</dbReference>
<dbReference type="GO" id="GO:0008835">
    <property type="term" value="F:diaminohydroxyphosphoribosylaminopyrimidine deaminase activity"/>
    <property type="evidence" value="ECO:0007669"/>
    <property type="project" value="UniProtKB-EC"/>
</dbReference>
<dbReference type="Proteomes" id="UP000184368">
    <property type="component" value="Unassembled WGS sequence"/>
</dbReference>
<dbReference type="GO" id="GO:0046872">
    <property type="term" value="F:metal ion binding"/>
    <property type="evidence" value="ECO:0007669"/>
    <property type="project" value="UniProtKB-KW"/>
</dbReference>
<dbReference type="CDD" id="cd01284">
    <property type="entry name" value="Riboflavin_deaminase-reductase"/>
    <property type="match status" value="1"/>
</dbReference>
<feature type="binding site" evidence="16">
    <location>
        <position position="90"/>
    </location>
    <ligand>
        <name>Zn(2+)</name>
        <dbReference type="ChEBI" id="CHEBI:29105"/>
        <note>catalytic</note>
    </ligand>
</feature>
<dbReference type="SUPFAM" id="SSF53597">
    <property type="entry name" value="Dihydrofolate reductase-like"/>
    <property type="match status" value="1"/>
</dbReference>
<dbReference type="EC" id="1.1.1.193" evidence="13"/>
<feature type="binding site" evidence="15">
    <location>
        <position position="228"/>
    </location>
    <ligand>
        <name>substrate</name>
    </ligand>
</feature>
<evidence type="ECO:0000256" key="3">
    <source>
        <dbReference type="ARBA" id="ARBA00004910"/>
    </source>
</evidence>
<dbReference type="GO" id="GO:0008703">
    <property type="term" value="F:5-amino-6-(5-phosphoribosylamino)uracil reductase activity"/>
    <property type="evidence" value="ECO:0007669"/>
    <property type="project" value="UniProtKB-EC"/>
</dbReference>
<evidence type="ECO:0000313" key="19">
    <source>
        <dbReference type="Proteomes" id="UP000184368"/>
    </source>
</evidence>
<comment type="cofactor">
    <cofactor evidence="13 16">
        <name>Zn(2+)</name>
        <dbReference type="ChEBI" id="CHEBI:29105"/>
    </cofactor>
    <text evidence="13 16">Binds 1 zinc ion.</text>
</comment>
<keyword evidence="8 13" id="KW-0378">Hydrolase</keyword>
<evidence type="ECO:0000256" key="15">
    <source>
        <dbReference type="PIRSR" id="PIRSR006769-2"/>
    </source>
</evidence>
<dbReference type="Gene3D" id="3.40.430.10">
    <property type="entry name" value="Dihydrofolate Reductase, subunit A"/>
    <property type="match status" value="1"/>
</dbReference>
<dbReference type="FunFam" id="3.40.140.10:FF:000025">
    <property type="entry name" value="Riboflavin biosynthesis protein RibD"/>
    <property type="match status" value="1"/>
</dbReference>
<keyword evidence="7 13" id="KW-0479">Metal-binding</keyword>
<keyword evidence="19" id="KW-1185">Reference proteome</keyword>
<evidence type="ECO:0000256" key="9">
    <source>
        <dbReference type="ARBA" id="ARBA00022833"/>
    </source>
</evidence>
<evidence type="ECO:0000256" key="7">
    <source>
        <dbReference type="ARBA" id="ARBA00022723"/>
    </source>
</evidence>
<keyword evidence="10 13" id="KW-0521">NADP</keyword>
<protein>
    <recommendedName>
        <fullName evidence="13">Riboflavin biosynthesis protein RibD</fullName>
    </recommendedName>
    <domain>
        <recommendedName>
            <fullName evidence="13">Diaminohydroxyphosphoribosylaminopyrimidine deaminase</fullName>
            <shortName evidence="13">DRAP deaminase</shortName>
            <ecNumber evidence="13">3.5.4.26</ecNumber>
        </recommendedName>
        <alternativeName>
            <fullName evidence="13">Riboflavin-specific deaminase</fullName>
        </alternativeName>
    </domain>
    <domain>
        <recommendedName>
            <fullName evidence="13">5-amino-6-(5-phosphoribosylamino)uracil reductase</fullName>
            <ecNumber evidence="13">1.1.1.193</ecNumber>
        </recommendedName>
        <alternativeName>
            <fullName evidence="13">HTP reductase</fullName>
        </alternativeName>
    </domain>
</protein>
<dbReference type="InterPro" id="IPR016193">
    <property type="entry name" value="Cytidine_deaminase-like"/>
</dbReference>
<feature type="binding site" evidence="15">
    <location>
        <position position="221"/>
    </location>
    <ligand>
        <name>NADP(+)</name>
        <dbReference type="ChEBI" id="CHEBI:58349"/>
    </ligand>
</feature>
<keyword evidence="12" id="KW-0511">Multifunctional enzyme</keyword>
<dbReference type="PROSITE" id="PS51747">
    <property type="entry name" value="CYT_DCMP_DEAMINASES_2"/>
    <property type="match status" value="1"/>
</dbReference>
<comment type="similarity">
    <text evidence="5 13">In the C-terminal section; belongs to the HTP reductase family.</text>
</comment>
<evidence type="ECO:0000256" key="2">
    <source>
        <dbReference type="ARBA" id="ARBA00004882"/>
    </source>
</evidence>
<feature type="domain" description="CMP/dCMP-type deaminase" evidence="17">
    <location>
        <begin position="3"/>
        <end position="129"/>
    </location>
</feature>
<comment type="catalytic activity">
    <reaction evidence="13">
        <text>2,5-diamino-6-hydroxy-4-(5-phosphoribosylamino)-pyrimidine + H2O + H(+) = 5-amino-6-(5-phospho-D-ribosylamino)uracil + NH4(+)</text>
        <dbReference type="Rhea" id="RHEA:21868"/>
        <dbReference type="ChEBI" id="CHEBI:15377"/>
        <dbReference type="ChEBI" id="CHEBI:15378"/>
        <dbReference type="ChEBI" id="CHEBI:28938"/>
        <dbReference type="ChEBI" id="CHEBI:58453"/>
        <dbReference type="ChEBI" id="CHEBI:58614"/>
        <dbReference type="EC" id="3.5.4.26"/>
    </reaction>
</comment>
<evidence type="ECO:0000256" key="5">
    <source>
        <dbReference type="ARBA" id="ARBA00007417"/>
    </source>
</evidence>
<dbReference type="STRING" id="1302690.BUE76_16435"/>
<dbReference type="PIRSF" id="PIRSF006769">
    <property type="entry name" value="RibD"/>
    <property type="match status" value="1"/>
</dbReference>
<dbReference type="Gene3D" id="3.40.140.10">
    <property type="entry name" value="Cytidine Deaminase, domain 2"/>
    <property type="match status" value="1"/>
</dbReference>
<dbReference type="EC" id="3.5.4.26" evidence="13"/>
<gene>
    <name evidence="18" type="ORF">SAMN05444008_10791</name>
</gene>
<comment type="catalytic activity">
    <reaction evidence="13">
        <text>5-amino-6-(5-phospho-D-ribitylamino)uracil + NADP(+) = 5-amino-6-(5-phospho-D-ribosylamino)uracil + NADPH + H(+)</text>
        <dbReference type="Rhea" id="RHEA:17845"/>
        <dbReference type="ChEBI" id="CHEBI:15378"/>
        <dbReference type="ChEBI" id="CHEBI:57783"/>
        <dbReference type="ChEBI" id="CHEBI:58349"/>
        <dbReference type="ChEBI" id="CHEBI:58421"/>
        <dbReference type="ChEBI" id="CHEBI:58453"/>
        <dbReference type="EC" id="1.1.1.193"/>
    </reaction>
</comment>
<name>A0A1M5B0Y2_9BACT</name>
<feature type="active site" description="Proton donor" evidence="14">
    <location>
        <position position="54"/>
    </location>
</feature>